<feature type="region of interest" description="Disordered" evidence="1">
    <location>
        <begin position="79"/>
        <end position="100"/>
    </location>
</feature>
<protein>
    <recommendedName>
        <fullName evidence="2">BHLH domain-containing protein</fullName>
    </recommendedName>
</protein>
<dbReference type="Pfam" id="PF00010">
    <property type="entry name" value="HLH"/>
    <property type="match status" value="1"/>
</dbReference>
<evidence type="ECO:0000313" key="3">
    <source>
        <dbReference type="EMBL" id="KAG5177092.1"/>
    </source>
</evidence>
<gene>
    <name evidence="3" type="ORF">JKP88DRAFT_265145</name>
</gene>
<dbReference type="SUPFAM" id="SSF47459">
    <property type="entry name" value="HLH, helix-loop-helix DNA-binding domain"/>
    <property type="match status" value="1"/>
</dbReference>
<comment type="caution">
    <text evidence="3">The sequence shown here is derived from an EMBL/GenBank/DDBJ whole genome shotgun (WGS) entry which is preliminary data.</text>
</comment>
<reference evidence="3" key="1">
    <citation type="submission" date="2021-02" db="EMBL/GenBank/DDBJ databases">
        <title>First Annotated Genome of the Yellow-green Alga Tribonema minus.</title>
        <authorList>
            <person name="Mahan K.M."/>
        </authorList>
    </citation>
    <scope>NUCLEOTIDE SEQUENCE</scope>
    <source>
        <strain evidence="3">UTEX B ZZ1240</strain>
    </source>
</reference>
<evidence type="ECO:0000259" key="2">
    <source>
        <dbReference type="PROSITE" id="PS50888"/>
    </source>
</evidence>
<evidence type="ECO:0000256" key="1">
    <source>
        <dbReference type="SAM" id="MobiDB-lite"/>
    </source>
</evidence>
<accession>A0A835YKM8</accession>
<dbReference type="EMBL" id="JAFCMP010000529">
    <property type="protein sequence ID" value="KAG5177092.1"/>
    <property type="molecule type" value="Genomic_DNA"/>
</dbReference>
<dbReference type="PROSITE" id="PS50888">
    <property type="entry name" value="BHLH"/>
    <property type="match status" value="1"/>
</dbReference>
<dbReference type="InterPro" id="IPR011598">
    <property type="entry name" value="bHLH_dom"/>
</dbReference>
<dbReference type="GO" id="GO:0046983">
    <property type="term" value="F:protein dimerization activity"/>
    <property type="evidence" value="ECO:0007669"/>
    <property type="project" value="InterPro"/>
</dbReference>
<sequence length="352" mass="34598">MTPHESSTMMDSELLFGIEHVLSDMDELDYALLEQSMAEATGQDAPGDRRISGRKRTFSSVGEAVCENAAAEAAARPCSPVQAGDAPDMGRVERKKSRERMRRVEVNDRFEELQKLLTAIEPALAPPGKAAAKPAAAVNRVELLTRAIRVMRRLWQDRQSGCATPPSTVTLTPAVPPPALCAAAPAAAAVAPVAPAPPLLAPALGAAAGGMAGGGGGAAAAAVHAAAAGAAAGAADAAAAAHGGGAAAEAVPAAAGGGQQAPAGAPAPRGAAAAVCGGSAQRGGLLGGPHARRLRLSHAANGRNGVLPLSLFGRCCGGGQEAAACASGAPCEDARGVAAPLLCCGGAALRQQ</sequence>
<dbReference type="AlphaFoldDB" id="A0A835YKM8"/>
<proteinExistence type="predicted"/>
<organism evidence="3 4">
    <name type="scientific">Tribonema minus</name>
    <dbReference type="NCBI Taxonomy" id="303371"/>
    <lineage>
        <taxon>Eukaryota</taxon>
        <taxon>Sar</taxon>
        <taxon>Stramenopiles</taxon>
        <taxon>Ochrophyta</taxon>
        <taxon>PX clade</taxon>
        <taxon>Xanthophyceae</taxon>
        <taxon>Tribonematales</taxon>
        <taxon>Tribonemataceae</taxon>
        <taxon>Tribonema</taxon>
    </lineage>
</organism>
<dbReference type="InterPro" id="IPR036638">
    <property type="entry name" value="HLH_DNA-bd_sf"/>
</dbReference>
<name>A0A835YKM8_9STRA</name>
<dbReference type="Gene3D" id="4.10.280.10">
    <property type="entry name" value="Helix-loop-helix DNA-binding domain"/>
    <property type="match status" value="1"/>
</dbReference>
<dbReference type="Proteomes" id="UP000664859">
    <property type="component" value="Unassembled WGS sequence"/>
</dbReference>
<dbReference type="SMART" id="SM00353">
    <property type="entry name" value="HLH"/>
    <property type="match status" value="1"/>
</dbReference>
<feature type="domain" description="BHLH" evidence="2">
    <location>
        <begin position="90"/>
        <end position="154"/>
    </location>
</feature>
<evidence type="ECO:0000313" key="4">
    <source>
        <dbReference type="Proteomes" id="UP000664859"/>
    </source>
</evidence>
<keyword evidence="4" id="KW-1185">Reference proteome</keyword>